<proteinExistence type="predicted"/>
<dbReference type="AlphaFoldDB" id="A0A6V8MQB7"/>
<dbReference type="Proteomes" id="UP000568888">
    <property type="component" value="Unassembled WGS sequence"/>
</dbReference>
<dbReference type="EMBL" id="BLXY01000001">
    <property type="protein sequence ID" value="GFO62122.1"/>
    <property type="molecule type" value="Genomic_DNA"/>
</dbReference>
<comment type="caution">
    <text evidence="1">The sequence shown here is derived from an EMBL/GenBank/DDBJ whole genome shotgun (WGS) entry which is preliminary data.</text>
</comment>
<gene>
    <name evidence="1" type="ORF">GMPD_00410</name>
</gene>
<name>A0A6V8MQB7_9BACT</name>
<accession>A0A6V8MQB7</accession>
<organism evidence="1 2">
    <name type="scientific">Geomonas paludis</name>
    <dbReference type="NCBI Taxonomy" id="2740185"/>
    <lineage>
        <taxon>Bacteria</taxon>
        <taxon>Pseudomonadati</taxon>
        <taxon>Thermodesulfobacteriota</taxon>
        <taxon>Desulfuromonadia</taxon>
        <taxon>Geobacterales</taxon>
        <taxon>Geobacteraceae</taxon>
        <taxon>Geomonas</taxon>
    </lineage>
</organism>
<protein>
    <submittedName>
        <fullName evidence="1">Uncharacterized protein</fullName>
    </submittedName>
</protein>
<evidence type="ECO:0000313" key="1">
    <source>
        <dbReference type="EMBL" id="GFO62122.1"/>
    </source>
</evidence>
<reference evidence="2" key="1">
    <citation type="submission" date="2020-06" db="EMBL/GenBank/DDBJ databases">
        <title>Draft genomic sequecing of Geomonas sp. Red736.</title>
        <authorList>
            <person name="Itoh H."/>
            <person name="Xu Z.X."/>
            <person name="Ushijima N."/>
            <person name="Masuda Y."/>
            <person name="Shiratori Y."/>
            <person name="Senoo K."/>
        </authorList>
    </citation>
    <scope>NUCLEOTIDE SEQUENCE [LARGE SCALE GENOMIC DNA]</scope>
    <source>
        <strain evidence="2">Red736</strain>
    </source>
</reference>
<sequence>MGAPSLEFRLHVSNAIKIFHFNDKCPHCGFCNAQKYTFQLQPAKKPKETEASIICPKCRAKNTFSAGSKGFGLGKAAVGGLALGPVGLLGGLIGSKKTVITCLKCGHKWTP</sequence>
<evidence type="ECO:0000313" key="2">
    <source>
        <dbReference type="Proteomes" id="UP000568888"/>
    </source>
</evidence>